<comment type="caution">
    <text evidence="2">The sequence shown here is derived from an EMBL/GenBank/DDBJ whole genome shotgun (WGS) entry which is preliminary data.</text>
</comment>
<evidence type="ECO:0000256" key="1">
    <source>
        <dbReference type="SAM" id="MobiDB-lite"/>
    </source>
</evidence>
<dbReference type="EMBL" id="JAGTXO010000025">
    <property type="protein sequence ID" value="KAG8461474.1"/>
    <property type="molecule type" value="Genomic_DNA"/>
</dbReference>
<feature type="region of interest" description="Disordered" evidence="1">
    <location>
        <begin position="479"/>
        <end position="515"/>
    </location>
</feature>
<keyword evidence="3" id="KW-1185">Reference proteome</keyword>
<accession>A0A8J5XC35</accession>
<dbReference type="AlphaFoldDB" id="A0A8J5XC35"/>
<dbReference type="OrthoDB" id="48787at2759"/>
<name>A0A8J5XC35_DIALT</name>
<evidence type="ECO:0000313" key="3">
    <source>
        <dbReference type="Proteomes" id="UP000751190"/>
    </source>
</evidence>
<feature type="region of interest" description="Disordered" evidence="1">
    <location>
        <begin position="1"/>
        <end position="20"/>
    </location>
</feature>
<feature type="compositionally biased region" description="Basic and acidic residues" evidence="1">
    <location>
        <begin position="503"/>
        <end position="512"/>
    </location>
</feature>
<reference evidence="2" key="1">
    <citation type="submission" date="2021-05" db="EMBL/GenBank/DDBJ databases">
        <title>The genome of the haptophyte Pavlova lutheri (Diacronema luteri, Pavlovales) - a model for lipid biosynthesis in eukaryotic algae.</title>
        <authorList>
            <person name="Hulatt C.J."/>
            <person name="Posewitz M.C."/>
        </authorList>
    </citation>
    <scope>NUCLEOTIDE SEQUENCE</scope>
    <source>
        <strain evidence="2">NIVA-4/92</strain>
    </source>
</reference>
<sequence>MRGTHTLPPQRHAPAATSMLPIPNAGVGHAALHAVELAEQRRAAAGGLVGLAAHDVRGCVRLFAPRYRHLSPARGALLVAAPCALANLHACASVLDGANWRRLVSASPTAQLASSLFHRHAPDEPPRATQLRSLPAAYLDARLIGHVAGLAARRATEHQIHDALRAHCSIAELARESGVTVARFVRLAELVRDACDEGDEYGMASALGAVPGAAVLLRLLWERAKTRSCLLDYVRALACHVPDALSAEGARSALGDDAARDEWVRAAPSAMFTPSAMRSDVPATAAAAPSALAAPTADATEALVAQLLARVTYKPLVQQGRYGFRGQPARPDCVEACARELIEVLLYDPATAALDAARLPPSADASLLRFVTTRQYAAADGGGQAWFDLCSARPGVSYLAGAGRDRYELAPSLPTLTAISAALLGLGGGCETVEELAARWNALSPCGPRLRGWATVSSFVVQEVAWFELLAPAAPRAMDVAPDRRGPGQTWPRTDVAPDSADDERAAPRGEAEVEDASVGSTLVIALRPNSNHAFARRPPIPLSAPLRALRDALLRAVDEQLPVGAASAPAACAEWSWALPALASGELLLPTRAPVPARALSADELDRATAGRLIWADLVHARARLVALRAAAGARGRRCEALAPWLLEPLAAERDARLSVAVARVLVDSGWARDAPAVRSSALREPLLALTLALLRRDWPLFVAAWAQARRGGEGLVGAAMLLGSAIGVAWMPTA</sequence>
<organism evidence="2 3">
    <name type="scientific">Diacronema lutheri</name>
    <name type="common">Unicellular marine alga</name>
    <name type="synonym">Monochrysis lutheri</name>
    <dbReference type="NCBI Taxonomy" id="2081491"/>
    <lineage>
        <taxon>Eukaryota</taxon>
        <taxon>Haptista</taxon>
        <taxon>Haptophyta</taxon>
        <taxon>Pavlovophyceae</taxon>
        <taxon>Pavlovales</taxon>
        <taxon>Pavlovaceae</taxon>
        <taxon>Diacronema</taxon>
    </lineage>
</organism>
<gene>
    <name evidence="2" type="ORF">KFE25_001078</name>
</gene>
<dbReference type="Proteomes" id="UP000751190">
    <property type="component" value="Unassembled WGS sequence"/>
</dbReference>
<protein>
    <submittedName>
        <fullName evidence="2">Uncharacterized protein</fullName>
    </submittedName>
</protein>
<evidence type="ECO:0000313" key="2">
    <source>
        <dbReference type="EMBL" id="KAG8461474.1"/>
    </source>
</evidence>
<proteinExistence type="predicted"/>